<evidence type="ECO:0000313" key="3">
    <source>
        <dbReference type="Proteomes" id="UP000887574"/>
    </source>
</evidence>
<feature type="compositionally biased region" description="Basic and acidic residues" evidence="1">
    <location>
        <begin position="276"/>
        <end position="296"/>
    </location>
</feature>
<protein>
    <submittedName>
        <fullName evidence="4">Uncharacterized protein</fullName>
    </submittedName>
</protein>
<keyword evidence="3" id="KW-1185">Reference proteome</keyword>
<name>A0A915EU18_9BILA</name>
<dbReference type="PANTHER" id="PTHR23021:SF11">
    <property type="entry name" value="SERPENTINE RECEPTOR, CLASS T"/>
    <property type="match status" value="1"/>
</dbReference>
<dbReference type="PANTHER" id="PTHR23021">
    <property type="entry name" value="SERPENTINE RECEPTOR, CLASS T"/>
    <property type="match status" value="1"/>
</dbReference>
<dbReference type="InterPro" id="IPR019425">
    <property type="entry name" value="7TM_GPCR_serpentine_rcpt_Srt"/>
</dbReference>
<feature type="transmembrane region" description="Helical" evidence="2">
    <location>
        <begin position="37"/>
        <end position="56"/>
    </location>
</feature>
<feature type="transmembrane region" description="Helical" evidence="2">
    <location>
        <begin position="77"/>
        <end position="96"/>
    </location>
</feature>
<sequence>MNDRIIFLWMNASFKLPGHCVNVDSIPLEERQHSVEGFIAILLGVVYYVLYIPCIIHGYSMGAYICPWHFRYPGSCFCVYPTFMYLLGNVLAFFWVTESWTELTLVLNRCLSILAPDLEKALFGGKRILVWFSIGIWTSLAWFFNPYVDYIPDPNERYNSWVHPAYDGSIASVSKTEWKMFIQVFAISVFNFVACSIYVYFNYVLPSEFLIHLSQWCWLHVHGFPPVIYLTLNNKIRNDTRRMFASILGDPGSTASKDGTITAVSRSISQTNPITLKREKDDQQQTGKDNSHHTDTKSVLAAEEAAGPS</sequence>
<evidence type="ECO:0000256" key="1">
    <source>
        <dbReference type="SAM" id="MobiDB-lite"/>
    </source>
</evidence>
<dbReference type="Proteomes" id="UP000887574">
    <property type="component" value="Unplaced"/>
</dbReference>
<accession>A0A915EU18</accession>
<dbReference type="WBParaSite" id="jg9275">
    <property type="protein sequence ID" value="jg9275"/>
    <property type="gene ID" value="jg9275"/>
</dbReference>
<feature type="transmembrane region" description="Helical" evidence="2">
    <location>
        <begin position="213"/>
        <end position="232"/>
    </location>
</feature>
<dbReference type="AlphaFoldDB" id="A0A915EU18"/>
<evidence type="ECO:0000256" key="2">
    <source>
        <dbReference type="SAM" id="Phobius"/>
    </source>
</evidence>
<feature type="region of interest" description="Disordered" evidence="1">
    <location>
        <begin position="268"/>
        <end position="309"/>
    </location>
</feature>
<feature type="transmembrane region" description="Helical" evidence="2">
    <location>
        <begin position="180"/>
        <end position="201"/>
    </location>
</feature>
<organism evidence="3 4">
    <name type="scientific">Ditylenchus dipsaci</name>
    <dbReference type="NCBI Taxonomy" id="166011"/>
    <lineage>
        <taxon>Eukaryota</taxon>
        <taxon>Metazoa</taxon>
        <taxon>Ecdysozoa</taxon>
        <taxon>Nematoda</taxon>
        <taxon>Chromadorea</taxon>
        <taxon>Rhabditida</taxon>
        <taxon>Tylenchina</taxon>
        <taxon>Tylenchomorpha</taxon>
        <taxon>Sphaerularioidea</taxon>
        <taxon>Anguinidae</taxon>
        <taxon>Anguininae</taxon>
        <taxon>Ditylenchus</taxon>
    </lineage>
</organism>
<dbReference type="Pfam" id="PF10321">
    <property type="entry name" value="7TM_GPCR_Srt"/>
    <property type="match status" value="2"/>
</dbReference>
<keyword evidence="2" id="KW-1133">Transmembrane helix</keyword>
<dbReference type="SUPFAM" id="SSF81321">
    <property type="entry name" value="Family A G protein-coupled receptor-like"/>
    <property type="match status" value="1"/>
</dbReference>
<reference evidence="4" key="1">
    <citation type="submission" date="2022-11" db="UniProtKB">
        <authorList>
            <consortium name="WormBaseParasite"/>
        </authorList>
    </citation>
    <scope>IDENTIFICATION</scope>
</reference>
<evidence type="ECO:0000313" key="4">
    <source>
        <dbReference type="WBParaSite" id="jg9275"/>
    </source>
</evidence>
<keyword evidence="2" id="KW-0472">Membrane</keyword>
<feature type="transmembrane region" description="Helical" evidence="2">
    <location>
        <begin position="128"/>
        <end position="148"/>
    </location>
</feature>
<proteinExistence type="predicted"/>
<keyword evidence="2" id="KW-0812">Transmembrane</keyword>